<keyword evidence="2" id="KW-0479">Metal-binding</keyword>
<dbReference type="Proteomes" id="UP001208570">
    <property type="component" value="Unassembled WGS sequence"/>
</dbReference>
<dbReference type="SMART" id="SM00355">
    <property type="entry name" value="ZnF_C2H2"/>
    <property type="match status" value="2"/>
</dbReference>
<dbReference type="InterPro" id="IPR036236">
    <property type="entry name" value="Znf_C2H2_sf"/>
</dbReference>
<dbReference type="Pfam" id="PF00096">
    <property type="entry name" value="zf-C2H2"/>
    <property type="match status" value="2"/>
</dbReference>
<evidence type="ECO:0000256" key="1">
    <source>
        <dbReference type="ARBA" id="ARBA00004123"/>
    </source>
</evidence>
<keyword evidence="3" id="KW-0677">Repeat</keyword>
<sequence length="339" mass="39275">MRSRSEDSRLQMDNQTMGLVRFMHPSLLRYSDETLNLYSMVEKRTNFSLQYSEIPALLHNLPGGTSKRSRCPSNRCRMFNPMMFVPPFLPVGLQFLETLRHHRSRTMIQTDAYMRLLQAGNSRSESNVKDESPGDYGKRRCTRTDQDPEHFDQLPDKHNPGDKNEAIIREQEDNKKQTTCDVIVADEKLCDVTKEANVGLPGHGSSRINAFRTKKQFICRFCGRHFTKSYNLLIHERTHTDERPYPCDICGKRFRRQDHLRDHRRQTDLDKHHVVHARTGSEVSDVMLNGVPARGNQSGGVLSLVCRRRRESFTERCRLQPMGDHEASKRHGSRDIAIV</sequence>
<evidence type="ECO:0000313" key="13">
    <source>
        <dbReference type="EMBL" id="KAK2167088.1"/>
    </source>
</evidence>
<dbReference type="InterPro" id="IPR013087">
    <property type="entry name" value="Znf_C2H2_type"/>
</dbReference>
<accession>A0AAD9K8M0</accession>
<comment type="subcellular location">
    <subcellularLocation>
        <location evidence="1">Nucleus</location>
    </subcellularLocation>
</comment>
<evidence type="ECO:0000256" key="3">
    <source>
        <dbReference type="ARBA" id="ARBA00022737"/>
    </source>
</evidence>
<reference evidence="13" key="1">
    <citation type="journal article" date="2023" name="Mol. Biol. Evol.">
        <title>Third-Generation Sequencing Reveals the Adaptive Role of the Epigenome in Three Deep-Sea Polychaetes.</title>
        <authorList>
            <person name="Perez M."/>
            <person name="Aroh O."/>
            <person name="Sun Y."/>
            <person name="Lan Y."/>
            <person name="Juniper S.K."/>
            <person name="Young C.R."/>
            <person name="Angers B."/>
            <person name="Qian P.Y."/>
        </authorList>
    </citation>
    <scope>NUCLEOTIDE SEQUENCE</scope>
    <source>
        <strain evidence="13">P08H-3</strain>
    </source>
</reference>
<organism evidence="13 14">
    <name type="scientific">Paralvinella palmiformis</name>
    <dbReference type="NCBI Taxonomy" id="53620"/>
    <lineage>
        <taxon>Eukaryota</taxon>
        <taxon>Metazoa</taxon>
        <taxon>Spiralia</taxon>
        <taxon>Lophotrochozoa</taxon>
        <taxon>Annelida</taxon>
        <taxon>Polychaeta</taxon>
        <taxon>Sedentaria</taxon>
        <taxon>Canalipalpata</taxon>
        <taxon>Terebellida</taxon>
        <taxon>Terebelliformia</taxon>
        <taxon>Alvinellidae</taxon>
        <taxon>Paralvinella</taxon>
    </lineage>
</organism>
<evidence type="ECO:0000256" key="10">
    <source>
        <dbReference type="PROSITE-ProRule" id="PRU00042"/>
    </source>
</evidence>
<keyword evidence="8" id="KW-0539">Nucleus</keyword>
<dbReference type="GO" id="GO:0008270">
    <property type="term" value="F:zinc ion binding"/>
    <property type="evidence" value="ECO:0007669"/>
    <property type="project" value="UniProtKB-KW"/>
</dbReference>
<keyword evidence="14" id="KW-1185">Reference proteome</keyword>
<dbReference type="Gene3D" id="3.30.160.60">
    <property type="entry name" value="Classic Zinc Finger"/>
    <property type="match status" value="2"/>
</dbReference>
<protein>
    <recommendedName>
        <fullName evidence="12">C2H2-type domain-containing protein</fullName>
    </recommendedName>
</protein>
<evidence type="ECO:0000256" key="6">
    <source>
        <dbReference type="ARBA" id="ARBA00023015"/>
    </source>
</evidence>
<feature type="region of interest" description="Disordered" evidence="11">
    <location>
        <begin position="119"/>
        <end position="163"/>
    </location>
</feature>
<feature type="compositionally biased region" description="Basic and acidic residues" evidence="11">
    <location>
        <begin position="126"/>
        <end position="163"/>
    </location>
</feature>
<evidence type="ECO:0000256" key="5">
    <source>
        <dbReference type="ARBA" id="ARBA00022833"/>
    </source>
</evidence>
<dbReference type="PROSITE" id="PS50157">
    <property type="entry name" value="ZINC_FINGER_C2H2_2"/>
    <property type="match status" value="2"/>
</dbReference>
<evidence type="ECO:0000256" key="8">
    <source>
        <dbReference type="ARBA" id="ARBA00023242"/>
    </source>
</evidence>
<comment type="similarity">
    <text evidence="9">Belongs to the Odd C2H2-type zinc-finger protein family.</text>
</comment>
<name>A0AAD9K8M0_9ANNE</name>
<comment type="caution">
    <text evidence="13">The sequence shown here is derived from an EMBL/GenBank/DDBJ whole genome shotgun (WGS) entry which is preliminary data.</text>
</comment>
<dbReference type="AlphaFoldDB" id="A0AAD9K8M0"/>
<dbReference type="GO" id="GO:0000981">
    <property type="term" value="F:DNA-binding transcription factor activity, RNA polymerase II-specific"/>
    <property type="evidence" value="ECO:0007669"/>
    <property type="project" value="TreeGrafter"/>
</dbReference>
<dbReference type="GO" id="GO:0000977">
    <property type="term" value="F:RNA polymerase II transcription regulatory region sequence-specific DNA binding"/>
    <property type="evidence" value="ECO:0007669"/>
    <property type="project" value="TreeGrafter"/>
</dbReference>
<feature type="domain" description="C2H2-type" evidence="12">
    <location>
        <begin position="217"/>
        <end position="244"/>
    </location>
</feature>
<feature type="domain" description="C2H2-type" evidence="12">
    <location>
        <begin position="245"/>
        <end position="272"/>
    </location>
</feature>
<dbReference type="SUPFAM" id="SSF57667">
    <property type="entry name" value="beta-beta-alpha zinc fingers"/>
    <property type="match status" value="1"/>
</dbReference>
<keyword evidence="6" id="KW-0805">Transcription regulation</keyword>
<evidence type="ECO:0000256" key="4">
    <source>
        <dbReference type="ARBA" id="ARBA00022771"/>
    </source>
</evidence>
<dbReference type="FunFam" id="3.30.160.60:FF:000090">
    <property type="entry name" value="Odd-skipped-related transciption factor 2"/>
    <property type="match status" value="1"/>
</dbReference>
<evidence type="ECO:0000256" key="7">
    <source>
        <dbReference type="ARBA" id="ARBA00023163"/>
    </source>
</evidence>
<proteinExistence type="inferred from homology"/>
<dbReference type="PANTHER" id="PTHR14196:SF0">
    <property type="entry name" value="PROTEIN BOWEL"/>
    <property type="match status" value="1"/>
</dbReference>
<dbReference type="GO" id="GO:0005634">
    <property type="term" value="C:nucleus"/>
    <property type="evidence" value="ECO:0007669"/>
    <property type="project" value="UniProtKB-SubCell"/>
</dbReference>
<dbReference type="FunFam" id="3.30.160.60:FF:000311">
    <property type="entry name" value="protein odd-skipped-related 2 isoform X1"/>
    <property type="match status" value="1"/>
</dbReference>
<keyword evidence="4 10" id="KW-0863">Zinc-finger</keyword>
<evidence type="ECO:0000313" key="14">
    <source>
        <dbReference type="Proteomes" id="UP001208570"/>
    </source>
</evidence>
<dbReference type="InterPro" id="IPR050717">
    <property type="entry name" value="C2H2-ZF_Transcription_Reg"/>
</dbReference>
<dbReference type="PROSITE" id="PS00028">
    <property type="entry name" value="ZINC_FINGER_C2H2_1"/>
    <property type="match status" value="1"/>
</dbReference>
<dbReference type="PANTHER" id="PTHR14196">
    <property type="entry name" value="ODD-SKIPPED - RELATED"/>
    <property type="match status" value="1"/>
</dbReference>
<evidence type="ECO:0000256" key="2">
    <source>
        <dbReference type="ARBA" id="ARBA00022723"/>
    </source>
</evidence>
<evidence type="ECO:0000259" key="12">
    <source>
        <dbReference type="PROSITE" id="PS50157"/>
    </source>
</evidence>
<keyword evidence="7" id="KW-0804">Transcription</keyword>
<keyword evidence="5" id="KW-0862">Zinc</keyword>
<evidence type="ECO:0000256" key="11">
    <source>
        <dbReference type="SAM" id="MobiDB-lite"/>
    </source>
</evidence>
<evidence type="ECO:0000256" key="9">
    <source>
        <dbReference type="ARBA" id="ARBA00038339"/>
    </source>
</evidence>
<gene>
    <name evidence="13" type="ORF">LSH36_32g14050</name>
</gene>
<dbReference type="EMBL" id="JAODUP010000032">
    <property type="protein sequence ID" value="KAK2167088.1"/>
    <property type="molecule type" value="Genomic_DNA"/>
</dbReference>